<dbReference type="SUPFAM" id="SSF52343">
    <property type="entry name" value="Ferredoxin reductase-like, C-terminal NADP-linked domain"/>
    <property type="match status" value="1"/>
</dbReference>
<dbReference type="InterPro" id="IPR013130">
    <property type="entry name" value="Fe3_Rdtase_TM_dom"/>
</dbReference>
<dbReference type="STRING" id="215243.A0A0D2BG15"/>
<dbReference type="GO" id="GO:0006879">
    <property type="term" value="P:intracellular iron ion homeostasis"/>
    <property type="evidence" value="ECO:0007669"/>
    <property type="project" value="TreeGrafter"/>
</dbReference>
<dbReference type="SFLD" id="SFLDG01168">
    <property type="entry name" value="Ferric_reductase_subgroup_(FRE"/>
    <property type="match status" value="1"/>
</dbReference>
<dbReference type="CDD" id="cd06186">
    <property type="entry name" value="NOX_Duox_like_FAD_NADP"/>
    <property type="match status" value="1"/>
</dbReference>
<dbReference type="EMBL" id="KN847358">
    <property type="protein sequence ID" value="KIW36432.1"/>
    <property type="molecule type" value="Genomic_DNA"/>
</dbReference>
<evidence type="ECO:0000256" key="4">
    <source>
        <dbReference type="ARBA" id="ARBA00022989"/>
    </source>
</evidence>
<evidence type="ECO:0000256" key="1">
    <source>
        <dbReference type="ARBA" id="ARBA00004141"/>
    </source>
</evidence>
<feature type="domain" description="Ferric oxidoreductase" evidence="9">
    <location>
        <begin position="285"/>
        <end position="402"/>
    </location>
</feature>
<feature type="chain" id="PRO_5002239006" description="Ferric oxidoreductase domain-containing protein" evidence="8">
    <location>
        <begin position="18"/>
        <end position="695"/>
    </location>
</feature>
<feature type="transmembrane region" description="Helical" evidence="7">
    <location>
        <begin position="357"/>
        <end position="379"/>
    </location>
</feature>
<keyword evidence="11" id="KW-1185">Reference proteome</keyword>
<keyword evidence="5" id="KW-0406">Ion transport</keyword>
<dbReference type="GO" id="GO:0005886">
    <property type="term" value="C:plasma membrane"/>
    <property type="evidence" value="ECO:0007669"/>
    <property type="project" value="TreeGrafter"/>
</dbReference>
<evidence type="ECO:0000256" key="8">
    <source>
        <dbReference type="SAM" id="SignalP"/>
    </source>
</evidence>
<dbReference type="OrthoDB" id="167398at2759"/>
<comment type="subcellular location">
    <subcellularLocation>
        <location evidence="1">Membrane</location>
        <topology evidence="1">Multi-pass membrane protein</topology>
    </subcellularLocation>
</comment>
<dbReference type="PANTHER" id="PTHR32361">
    <property type="entry name" value="FERRIC/CUPRIC REDUCTASE TRANSMEMBRANE COMPONENT"/>
    <property type="match status" value="1"/>
</dbReference>
<reference evidence="10 11" key="1">
    <citation type="submission" date="2015-01" db="EMBL/GenBank/DDBJ databases">
        <title>The Genome Sequence of Exophiala oligosperma CBS72588.</title>
        <authorList>
            <consortium name="The Broad Institute Genomics Platform"/>
            <person name="Cuomo C."/>
            <person name="de Hoog S."/>
            <person name="Gorbushina A."/>
            <person name="Stielow B."/>
            <person name="Teixiera M."/>
            <person name="Abouelleil A."/>
            <person name="Chapman S.B."/>
            <person name="Priest M."/>
            <person name="Young S.K."/>
            <person name="Wortman J."/>
            <person name="Nusbaum C."/>
            <person name="Birren B."/>
        </authorList>
    </citation>
    <scope>NUCLEOTIDE SEQUENCE [LARGE SCALE GENOMIC DNA]</scope>
    <source>
        <strain evidence="10 11">CBS 72588</strain>
    </source>
</reference>
<feature type="transmembrane region" description="Helical" evidence="7">
    <location>
        <begin position="281"/>
        <end position="299"/>
    </location>
</feature>
<evidence type="ECO:0000256" key="2">
    <source>
        <dbReference type="ARBA" id="ARBA00022448"/>
    </source>
</evidence>
<feature type="transmembrane region" description="Helical" evidence="7">
    <location>
        <begin position="581"/>
        <end position="598"/>
    </location>
</feature>
<keyword evidence="4 7" id="KW-1133">Transmembrane helix</keyword>
<evidence type="ECO:0000256" key="5">
    <source>
        <dbReference type="ARBA" id="ARBA00023065"/>
    </source>
</evidence>
<proteinExistence type="predicted"/>
<dbReference type="VEuPathDB" id="FungiDB:PV06_11322"/>
<evidence type="ECO:0000256" key="3">
    <source>
        <dbReference type="ARBA" id="ARBA00022692"/>
    </source>
</evidence>
<dbReference type="GeneID" id="27363396"/>
<feature type="transmembrane region" description="Helical" evidence="7">
    <location>
        <begin position="178"/>
        <end position="200"/>
    </location>
</feature>
<dbReference type="RefSeq" id="XP_016256648.1">
    <property type="nucleotide sequence ID" value="XM_016412973.1"/>
</dbReference>
<dbReference type="AlphaFoldDB" id="A0A0D2BG15"/>
<dbReference type="GO" id="GO:0015677">
    <property type="term" value="P:copper ion import"/>
    <property type="evidence" value="ECO:0007669"/>
    <property type="project" value="TreeGrafter"/>
</dbReference>
<evidence type="ECO:0000259" key="9">
    <source>
        <dbReference type="Pfam" id="PF01794"/>
    </source>
</evidence>
<protein>
    <recommendedName>
        <fullName evidence="9">Ferric oxidoreductase domain-containing protein</fullName>
    </recommendedName>
</protein>
<dbReference type="GO" id="GO:0006826">
    <property type="term" value="P:iron ion transport"/>
    <property type="evidence" value="ECO:0007669"/>
    <property type="project" value="TreeGrafter"/>
</dbReference>
<evidence type="ECO:0000313" key="11">
    <source>
        <dbReference type="Proteomes" id="UP000053342"/>
    </source>
</evidence>
<feature type="transmembrane region" description="Helical" evidence="7">
    <location>
        <begin position="414"/>
        <end position="430"/>
    </location>
</feature>
<dbReference type="PANTHER" id="PTHR32361:SF9">
    <property type="entry name" value="FERRIC REDUCTASE TRANSMEMBRANE COMPONENT 3-RELATED"/>
    <property type="match status" value="1"/>
</dbReference>
<keyword evidence="8" id="KW-0732">Signal</keyword>
<keyword evidence="6 7" id="KW-0472">Membrane</keyword>
<feature type="signal peptide" evidence="8">
    <location>
        <begin position="1"/>
        <end position="17"/>
    </location>
</feature>
<gene>
    <name evidence="10" type="ORF">PV06_11322</name>
</gene>
<dbReference type="InterPro" id="IPR039261">
    <property type="entry name" value="FNR_nucleotide-bd"/>
</dbReference>
<feature type="transmembrane region" description="Helical" evidence="7">
    <location>
        <begin position="323"/>
        <end position="345"/>
    </location>
</feature>
<evidence type="ECO:0000313" key="10">
    <source>
        <dbReference type="EMBL" id="KIW36432.1"/>
    </source>
</evidence>
<feature type="transmembrane region" description="Helical" evidence="7">
    <location>
        <begin position="386"/>
        <end position="408"/>
    </location>
</feature>
<dbReference type="GO" id="GO:0000293">
    <property type="term" value="F:ferric-chelate reductase activity"/>
    <property type="evidence" value="ECO:0007669"/>
    <property type="project" value="TreeGrafter"/>
</dbReference>
<dbReference type="Pfam" id="PF01794">
    <property type="entry name" value="Ferric_reduct"/>
    <property type="match status" value="1"/>
</dbReference>
<organism evidence="10 11">
    <name type="scientific">Exophiala oligosperma</name>
    <dbReference type="NCBI Taxonomy" id="215243"/>
    <lineage>
        <taxon>Eukaryota</taxon>
        <taxon>Fungi</taxon>
        <taxon>Dikarya</taxon>
        <taxon>Ascomycota</taxon>
        <taxon>Pezizomycotina</taxon>
        <taxon>Eurotiomycetes</taxon>
        <taxon>Chaetothyriomycetidae</taxon>
        <taxon>Chaetothyriales</taxon>
        <taxon>Herpotrichiellaceae</taxon>
        <taxon>Exophiala</taxon>
    </lineage>
</organism>
<dbReference type="Proteomes" id="UP000053342">
    <property type="component" value="Unassembled WGS sequence"/>
</dbReference>
<accession>A0A0D2BG15</accession>
<sequence>MKFSLLCLLGILSSAIAIGPIPITRTGLAGLDGFTFYDPYCAHGCFRSFSPFKLQCSATISPGGHTTAGDAAHNLAVCRSSDFPFLSSVAWCIHLYCPDNVRASRIEKFWETALTGDSSVVPKWSYGEVLANITEPPTMMTMDMDMVLNMTMLTSYHTWRITQDTLIYFFRETALESYFGLSLLLAAFALPLVLTWLDYLPFMTGALERLKPWIYPSIVGTYHNRPLPFLLGNAPTVGQSLYIAVLFLLNIIFLAVGYKTLWPHEEFQWYKNHYQELMAYLMWRTGALAFCQMPVLFLFSSRNNILLWLTNWSHETYMLLHRWLARLFLLQTLLHSIISLVLYQNDGYYVSTVGTPLWIWGCVGSVAAVIIVLTSVLILRQRAYELFLITHVVMAVICVVACWYHVWYDDEGCFGYATWLYATFAVWFFDRMVRVARVLKAGIQRAQVTDINATIARVDIPGVRWAGPGHCVYIYFPTLSPLRPWENHPFSLIPTPVLSNSAHSSQTTEQAEEDLENKTATNVGHKVVHNGGLYTNSGLTLFVRKKIGMTRSLRAQKNLLAFVEGPYPTIPTKKILQSDRLLLIGGGMGITGLLPFFSCHPNVKLFYSVKEGDKCMVDSLSTALDRVREKEIRIGQRLDIARLLEVEASLGWSKVAVVGCGPGEMCDHVRAVVGRLGRQMAGDCSFELEIDAFSW</sequence>
<keyword evidence="3 7" id="KW-0812">Transmembrane</keyword>
<keyword evidence="2" id="KW-0813">Transport</keyword>
<dbReference type="SFLD" id="SFLDS00052">
    <property type="entry name" value="Ferric_Reductase_Domain"/>
    <property type="match status" value="1"/>
</dbReference>
<evidence type="ECO:0000256" key="7">
    <source>
        <dbReference type="SAM" id="Phobius"/>
    </source>
</evidence>
<dbReference type="HOGENOM" id="CLU_010365_2_0_1"/>
<name>A0A0D2BG15_9EURO</name>
<evidence type="ECO:0000256" key="6">
    <source>
        <dbReference type="ARBA" id="ARBA00023136"/>
    </source>
</evidence>
<dbReference type="InterPro" id="IPR051410">
    <property type="entry name" value="Ferric/Cupric_Reductase"/>
</dbReference>
<feature type="transmembrane region" description="Helical" evidence="7">
    <location>
        <begin position="241"/>
        <end position="261"/>
    </location>
</feature>